<dbReference type="AlphaFoldDB" id="A0AA96MI30"/>
<reference evidence="3" key="1">
    <citation type="submission" date="2023-08" db="EMBL/GenBank/DDBJ databases">
        <authorList>
            <person name="Adameyko K."/>
            <person name="Kravchuk O."/>
            <person name="Lyupina Y."/>
        </authorList>
    </citation>
    <scope>NUCLEOTIDE SEQUENCE</scope>
</reference>
<feature type="signal peptide" evidence="1">
    <location>
        <begin position="1"/>
        <end position="21"/>
    </location>
</feature>
<dbReference type="EMBL" id="OR460101">
    <property type="protein sequence ID" value="WNS50024.1"/>
    <property type="molecule type" value="mRNA"/>
</dbReference>
<accession>A0AA96MI30</accession>
<dbReference type="InterPro" id="IPR003172">
    <property type="entry name" value="ML_dom"/>
</dbReference>
<evidence type="ECO:0000256" key="1">
    <source>
        <dbReference type="SAM" id="SignalP"/>
    </source>
</evidence>
<dbReference type="Pfam" id="PF02221">
    <property type="entry name" value="E1_DerP2_DerF2"/>
    <property type="match status" value="1"/>
</dbReference>
<feature type="domain" description="MD-2-related lipid-recognition" evidence="2">
    <location>
        <begin position="71"/>
        <end position="190"/>
    </location>
</feature>
<feature type="chain" id="PRO_5041676436" description="MD-2-related lipid-recognition domain-containing protein" evidence="1">
    <location>
        <begin position="22"/>
        <end position="193"/>
    </location>
</feature>
<name>A0AA96MI30_HALDU</name>
<dbReference type="InterPro" id="IPR014756">
    <property type="entry name" value="Ig_E-set"/>
</dbReference>
<proteinExistence type="evidence at transcript level"/>
<sequence length="193" mass="21129">MMSFTKTTFVCLCVSLIVVRGFNQPNWERKFDSKAPFEFTDQEKNLDSAHPQLWQTLADVHSITIKKLTVCAKAEDKLVLKNPPSISPMTIKPGGTVEIHVLATLKENVTGGEIKMAVLFYQKSVDLCAALAVSGVVKCPVSAGTFNYVQTPLKFQVPGNLKIPITGEFNIKLTVSDSKGQELTCLGLDIVIN</sequence>
<evidence type="ECO:0000313" key="3">
    <source>
        <dbReference type="EMBL" id="WNS50024.1"/>
    </source>
</evidence>
<organism evidence="3">
    <name type="scientific">Halisarca dujardinii</name>
    <name type="common">Dujardin's slime sponge</name>
    <dbReference type="NCBI Taxonomy" id="2583056"/>
    <lineage>
        <taxon>Eukaryota</taxon>
        <taxon>Metazoa</taxon>
        <taxon>Porifera</taxon>
        <taxon>Demospongiae</taxon>
        <taxon>Verongimorpha</taxon>
        <taxon>Chondrillida</taxon>
        <taxon>Halisarcidae</taxon>
        <taxon>Halisarca</taxon>
    </lineage>
</organism>
<dbReference type="Gene3D" id="2.60.40.770">
    <property type="match status" value="1"/>
</dbReference>
<evidence type="ECO:0000259" key="2">
    <source>
        <dbReference type="Pfam" id="PF02221"/>
    </source>
</evidence>
<keyword evidence="1" id="KW-0732">Signal</keyword>
<dbReference type="SUPFAM" id="SSF81296">
    <property type="entry name" value="E set domains"/>
    <property type="match status" value="1"/>
</dbReference>
<protein>
    <recommendedName>
        <fullName evidence="2">MD-2-related lipid-recognition domain-containing protein</fullName>
    </recommendedName>
</protein>